<dbReference type="EMBL" id="JAUHTR010000007">
    <property type="protein sequence ID" value="MDN4525771.1"/>
    <property type="molecule type" value="Genomic_DNA"/>
</dbReference>
<evidence type="ECO:0000256" key="5">
    <source>
        <dbReference type="ARBA" id="ARBA00023136"/>
    </source>
</evidence>
<keyword evidence="8" id="KW-1185">Reference proteome</keyword>
<feature type="transmembrane region" description="Helical" evidence="6">
    <location>
        <begin position="98"/>
        <end position="119"/>
    </location>
</feature>
<dbReference type="PANTHER" id="PTHR10057:SF0">
    <property type="entry name" value="TRANSLOCATOR PROTEIN"/>
    <property type="match status" value="1"/>
</dbReference>
<dbReference type="CDD" id="cd15904">
    <property type="entry name" value="TSPO_MBR"/>
    <property type="match status" value="1"/>
</dbReference>
<dbReference type="InterPro" id="IPR038330">
    <property type="entry name" value="TspO/MBR-related_sf"/>
</dbReference>
<gene>
    <name evidence="7" type="ORF">QYB97_14900</name>
</gene>
<dbReference type="PANTHER" id="PTHR10057">
    <property type="entry name" value="PERIPHERAL-TYPE BENZODIAZEPINE RECEPTOR"/>
    <property type="match status" value="1"/>
</dbReference>
<dbReference type="RefSeq" id="WP_301166813.1">
    <property type="nucleotide sequence ID" value="NZ_JAUHTR010000007.1"/>
</dbReference>
<evidence type="ECO:0000256" key="2">
    <source>
        <dbReference type="ARBA" id="ARBA00007524"/>
    </source>
</evidence>
<keyword evidence="4 6" id="KW-1133">Transmembrane helix</keyword>
<evidence type="ECO:0000256" key="6">
    <source>
        <dbReference type="SAM" id="Phobius"/>
    </source>
</evidence>
<organism evidence="7 8">
    <name type="scientific">Fictibacillus fluitans</name>
    <dbReference type="NCBI Taxonomy" id="3058422"/>
    <lineage>
        <taxon>Bacteria</taxon>
        <taxon>Bacillati</taxon>
        <taxon>Bacillota</taxon>
        <taxon>Bacilli</taxon>
        <taxon>Bacillales</taxon>
        <taxon>Fictibacillaceae</taxon>
        <taxon>Fictibacillus</taxon>
    </lineage>
</organism>
<comment type="caution">
    <text evidence="7">The sequence shown here is derived from an EMBL/GenBank/DDBJ whole genome shotgun (WGS) entry which is preliminary data.</text>
</comment>
<dbReference type="Pfam" id="PF03073">
    <property type="entry name" value="TspO_MBR"/>
    <property type="match status" value="1"/>
</dbReference>
<dbReference type="PIRSF" id="PIRSF005859">
    <property type="entry name" value="PBR"/>
    <property type="match status" value="1"/>
</dbReference>
<dbReference type="Gene3D" id="1.20.1260.100">
    <property type="entry name" value="TspO/MBR protein"/>
    <property type="match status" value="1"/>
</dbReference>
<accession>A0ABT8HYE7</accession>
<dbReference type="InterPro" id="IPR004307">
    <property type="entry name" value="TspO_MBR"/>
</dbReference>
<name>A0ABT8HYE7_9BACL</name>
<feature type="transmembrane region" description="Helical" evidence="6">
    <location>
        <begin position="44"/>
        <end position="66"/>
    </location>
</feature>
<feature type="transmembrane region" description="Helical" evidence="6">
    <location>
        <begin position="126"/>
        <end position="147"/>
    </location>
</feature>
<dbReference type="Proteomes" id="UP001172721">
    <property type="component" value="Unassembled WGS sequence"/>
</dbReference>
<evidence type="ECO:0000256" key="1">
    <source>
        <dbReference type="ARBA" id="ARBA00004141"/>
    </source>
</evidence>
<evidence type="ECO:0000313" key="8">
    <source>
        <dbReference type="Proteomes" id="UP001172721"/>
    </source>
</evidence>
<comment type="subcellular location">
    <subcellularLocation>
        <location evidence="1">Membrane</location>
        <topology evidence="1">Multi-pass membrane protein</topology>
    </subcellularLocation>
</comment>
<feature type="transmembrane region" description="Helical" evidence="6">
    <location>
        <begin position="5"/>
        <end position="24"/>
    </location>
</feature>
<sequence>MKKSVFVFIVIYALFYASSLLFPIDREWYDALNKPSWTPTGQTIGMIWGVLYALISLSAAIIYHKFGFRPKSFWILFVINYVVNQLFSFFQFQQKDLLAAAIDASLVALTTLLLIFAAARLSKLSAWLLVPYLLWSAFATYLAWVFYSLN</sequence>
<evidence type="ECO:0000313" key="7">
    <source>
        <dbReference type="EMBL" id="MDN4525771.1"/>
    </source>
</evidence>
<reference evidence="7" key="1">
    <citation type="submission" date="2023-07" db="EMBL/GenBank/DDBJ databases">
        <title>Fictibacillus sp. isolated from freshwater pond.</title>
        <authorList>
            <person name="Kirdat K."/>
            <person name="Bhat A."/>
            <person name="Mourya A."/>
            <person name="Yadav A."/>
        </authorList>
    </citation>
    <scope>NUCLEOTIDE SEQUENCE</scope>
    <source>
        <strain evidence="7">NE201</strain>
    </source>
</reference>
<protein>
    <submittedName>
        <fullName evidence="7">Tryptophan-rich sensory protein</fullName>
    </submittedName>
</protein>
<evidence type="ECO:0000256" key="4">
    <source>
        <dbReference type="ARBA" id="ARBA00022989"/>
    </source>
</evidence>
<evidence type="ECO:0000256" key="3">
    <source>
        <dbReference type="ARBA" id="ARBA00022692"/>
    </source>
</evidence>
<keyword evidence="5 6" id="KW-0472">Membrane</keyword>
<keyword evidence="3 6" id="KW-0812">Transmembrane</keyword>
<feature type="transmembrane region" description="Helical" evidence="6">
    <location>
        <begin position="73"/>
        <end position="92"/>
    </location>
</feature>
<proteinExistence type="inferred from homology"/>
<comment type="similarity">
    <text evidence="2">Belongs to the TspO/BZRP family.</text>
</comment>